<keyword evidence="1" id="KW-0472">Membrane</keyword>
<evidence type="ECO:0000313" key="3">
    <source>
        <dbReference type="Proteomes" id="UP000238042"/>
    </source>
</evidence>
<keyword evidence="1" id="KW-0812">Transmembrane</keyword>
<feature type="transmembrane region" description="Helical" evidence="1">
    <location>
        <begin position="9"/>
        <end position="26"/>
    </location>
</feature>
<protein>
    <recommendedName>
        <fullName evidence="4">Glycosyltransferase RgtA/B/C/D-like domain-containing protein</fullName>
    </recommendedName>
</protein>
<gene>
    <name evidence="2" type="ORF">C4S77_05660</name>
</gene>
<feature type="transmembrane region" description="Helical" evidence="1">
    <location>
        <begin position="79"/>
        <end position="101"/>
    </location>
</feature>
<dbReference type="RefSeq" id="WP_105246704.1">
    <property type="nucleotide sequence ID" value="NZ_PSZM01000036.1"/>
</dbReference>
<dbReference type="OrthoDB" id="1376289at2"/>
<accession>A0A2S8AE87</accession>
<feature type="transmembrane region" description="Helical" evidence="1">
    <location>
        <begin position="160"/>
        <end position="186"/>
    </location>
</feature>
<dbReference type="EMBL" id="PSZM01000036">
    <property type="protein sequence ID" value="PQL93144.1"/>
    <property type="molecule type" value="Genomic_DNA"/>
</dbReference>
<dbReference type="AlphaFoldDB" id="A0A2S8AE87"/>
<feature type="transmembrane region" description="Helical" evidence="1">
    <location>
        <begin position="305"/>
        <end position="322"/>
    </location>
</feature>
<feature type="transmembrane region" description="Helical" evidence="1">
    <location>
        <begin position="198"/>
        <end position="216"/>
    </location>
</feature>
<proteinExistence type="predicted"/>
<evidence type="ECO:0000313" key="2">
    <source>
        <dbReference type="EMBL" id="PQL93144.1"/>
    </source>
</evidence>
<evidence type="ECO:0000256" key="1">
    <source>
        <dbReference type="SAM" id="Phobius"/>
    </source>
</evidence>
<keyword evidence="1" id="KW-1133">Transmembrane helix</keyword>
<keyword evidence="3" id="KW-1185">Reference proteome</keyword>
<feature type="transmembrane region" description="Helical" evidence="1">
    <location>
        <begin position="334"/>
        <end position="355"/>
    </location>
</feature>
<name>A0A2S8AE87_9FLAO</name>
<feature type="transmembrane region" description="Helical" evidence="1">
    <location>
        <begin position="275"/>
        <end position="293"/>
    </location>
</feature>
<feature type="transmembrane region" description="Helical" evidence="1">
    <location>
        <begin position="248"/>
        <end position="266"/>
    </location>
</feature>
<reference evidence="2 3" key="1">
    <citation type="submission" date="2018-02" db="EMBL/GenBank/DDBJ databases">
        <title>Genome sequences of Apibacter spp., gut symbionts of Asian honey bees.</title>
        <authorList>
            <person name="Kwong W.K."/>
            <person name="Steele M.I."/>
            <person name="Moran N.A."/>
        </authorList>
    </citation>
    <scope>NUCLEOTIDE SEQUENCE [LARGE SCALE GENOMIC DNA]</scope>
    <source>
        <strain evidence="3">wkB301</strain>
    </source>
</reference>
<evidence type="ECO:0008006" key="4">
    <source>
        <dbReference type="Google" id="ProtNLM"/>
    </source>
</evidence>
<comment type="caution">
    <text evidence="2">The sequence shown here is derived from an EMBL/GenBank/DDBJ whole genome shotgun (WGS) entry which is preliminary data.</text>
</comment>
<sequence length="531" mass="61796">MKLNLKKGIYSFLIAIFYVVINIYYISKMNFEEDAYIMFRYVEMFVKGYGITFYPGGGHLEGATDFLWFLLLSILNKCYIDTGIASIILNSLGVFIITYILTSVIMKSKDKIIRNILFPFSFLWLLIVPVFAAFGGFSVFLYSSIILLTLHLLYKRVKIIWIPILSIIIALFRPDGVILGICFTILGFFLSEKKNRKLYFVNVFIAAIVGISYFLWRYNYFGELLPLPLYVKQATSIWKSFKINIYDFTSGAVIVGIILFVICYILQNKQEKKNIFLLELPSIIFFLTISLAHQSQNIASRFQAPVIYMGYYLIIVMIINLSKNKGKYRLVCVGLFYVLILISLCNSIAHILWTYGHSKRSYINVFPSKLAKNILVDGNTLAVSEAGRIPYWVDKKVKIIDLVGLNTKYTAKNEITESYIAKLDPEVIMIFIHNTFKGTQNVYKISDRNLINRYIYINGKGKEYQAMLVTSKFIYDHWDEYDVFMVRFLDYYPHVYAIKKRLNKSELMFKLLNESFNDSSSYWDLKMKKNE</sequence>
<dbReference type="Proteomes" id="UP000238042">
    <property type="component" value="Unassembled WGS sequence"/>
</dbReference>
<feature type="transmembrane region" description="Helical" evidence="1">
    <location>
        <begin position="122"/>
        <end position="154"/>
    </location>
</feature>
<organism evidence="2 3">
    <name type="scientific">Apibacter adventoris</name>
    <dbReference type="NCBI Taxonomy" id="1679466"/>
    <lineage>
        <taxon>Bacteria</taxon>
        <taxon>Pseudomonadati</taxon>
        <taxon>Bacteroidota</taxon>
        <taxon>Flavobacteriia</taxon>
        <taxon>Flavobacteriales</taxon>
        <taxon>Weeksellaceae</taxon>
        <taxon>Apibacter</taxon>
    </lineage>
</organism>